<evidence type="ECO:0000313" key="2">
    <source>
        <dbReference type="EMBL" id="KAG5496307.1"/>
    </source>
</evidence>
<reference evidence="2 3" key="1">
    <citation type="submission" date="2021-02" db="EMBL/GenBank/DDBJ databases">
        <title>Porcisia hertigi Genome sequencing and assembly.</title>
        <authorList>
            <person name="Almutairi H."/>
            <person name="Gatherer D."/>
        </authorList>
    </citation>
    <scope>NUCLEOTIDE SEQUENCE [LARGE SCALE GENOMIC DNA]</scope>
    <source>
        <strain evidence="2 3">C119</strain>
    </source>
</reference>
<dbReference type="KEGG" id="phet:94288710"/>
<feature type="compositionally biased region" description="Low complexity" evidence="1">
    <location>
        <begin position="133"/>
        <end position="142"/>
    </location>
</feature>
<feature type="region of interest" description="Disordered" evidence="1">
    <location>
        <begin position="695"/>
        <end position="714"/>
    </location>
</feature>
<comment type="caution">
    <text evidence="2">The sequence shown here is derived from an EMBL/GenBank/DDBJ whole genome shotgun (WGS) entry which is preliminary data.</text>
</comment>
<dbReference type="AlphaFoldDB" id="A0A836I199"/>
<sequence>MPPSALSHLQRPRHITASINVLASRLTRNTVERVTIGNTPLHTLHLCDARCVAPLFASCVSLTVITIHLKYVASSTALEVLICAAATSPTLRHISVMGGVTSMEAAAMASGLAAFTWNPNIHGQRVSCVDAVSSSPRPRTAGPAPPTPTAHRFSGRRYGERGNAFRRWCLASGRPTALSPYASSSSLTRLQLRRYPNSGRCAPPPPDVSLRATHRDLRANGAWWPVRHAVSPRIALVSRPESQASSPGLSRPRRHATPLSAHPVEGGVSLTLELHRLEEATAAMLLDGLRRAHRILSVEVRLCVSTAEARRIGHHLAQEAKKAVARHHDQRLLKLATSAANVVAPEGCPPPARWEGRNSGAHRPRPRYIDGLPACPRQVSHIPAPPSCTPLQRPLPSLRSGPLVKHDARRTTHEGRRPRMWVEELLPRQGMAGPHTHLLSPKSLAAGAWLPHRRIGSRADTHTSTMPSPAFSAGARATPKPHQPVLFTKGRMTVLTSKSDGFRRCARHSPSPVLAEVVSGSHAHSASLHRHLARTGRLYSPPRWARRPRPFTNVAAPLSLPPSDVGLCPSLQSASASSTSSPALERLELRASWSSWSSRSSSPLPRPPRPSSREAAEAFANFVAREQATGSEKREGADGPTPRTPPAAISARTHRRSIRRRAGFSASQLCSPPPHASVLSSSRYCLRRGRDNLVDKAEPRGVPTSQTPPHRSSSRCSCFVCGSRSASSLAVGTLQPPRPAPPLNSENEILFPANPVTRAPCPNLPLPHPSLSSSPLSEPSSLTSPAQRARRLHNNEVILTRGGRSVGRGVTPAKQSVATSVDGITPSRGQEGGGRESDGATPASSSSRRTARAVHTSTSSPHRSLRMDPGESDSPGGQQVSALARMVLLGSGCQASHSQVLHTQLPSSALRESPGHKNEPLAEEVGYVVYPNSVDFLRARVTEINRHVVWHQIQSSKAAEAHSKRLAELEVSFSDRVTEELTDILMVLTDMEHGSRIDGRR</sequence>
<dbReference type="Proteomes" id="UP000674318">
    <property type="component" value="Chromosome 32"/>
</dbReference>
<feature type="region of interest" description="Disordered" evidence="1">
    <location>
        <begin position="237"/>
        <end position="262"/>
    </location>
</feature>
<feature type="compositionally biased region" description="Low complexity" evidence="1">
    <location>
        <begin position="769"/>
        <end position="785"/>
    </location>
</feature>
<dbReference type="RefSeq" id="XP_067754790.1">
    <property type="nucleotide sequence ID" value="XM_067898633.1"/>
</dbReference>
<accession>A0A836I199</accession>
<proteinExistence type="predicted"/>
<dbReference type="GeneID" id="94288710"/>
<feature type="compositionally biased region" description="Low complexity" evidence="1">
    <location>
        <begin position="840"/>
        <end position="860"/>
    </location>
</feature>
<feature type="region of interest" description="Disordered" evidence="1">
    <location>
        <begin position="132"/>
        <end position="156"/>
    </location>
</feature>
<dbReference type="EMBL" id="JAFJZO010000032">
    <property type="protein sequence ID" value="KAG5496307.1"/>
    <property type="molecule type" value="Genomic_DNA"/>
</dbReference>
<organism evidence="2 3">
    <name type="scientific">Porcisia hertigi</name>
    <dbReference type="NCBI Taxonomy" id="2761500"/>
    <lineage>
        <taxon>Eukaryota</taxon>
        <taxon>Discoba</taxon>
        <taxon>Euglenozoa</taxon>
        <taxon>Kinetoplastea</taxon>
        <taxon>Metakinetoplastina</taxon>
        <taxon>Trypanosomatida</taxon>
        <taxon>Trypanosomatidae</taxon>
        <taxon>Leishmaniinae</taxon>
        <taxon>Porcisia</taxon>
    </lineage>
</organism>
<name>A0A836I199_9TRYP</name>
<dbReference type="OrthoDB" id="267512at2759"/>
<feature type="region of interest" description="Disordered" evidence="1">
    <location>
        <begin position="761"/>
        <end position="878"/>
    </location>
</feature>
<feature type="compositionally biased region" description="Low complexity" evidence="1">
    <location>
        <begin position="801"/>
        <end position="810"/>
    </location>
</feature>
<evidence type="ECO:0000256" key="1">
    <source>
        <dbReference type="SAM" id="MobiDB-lite"/>
    </source>
</evidence>
<protein>
    <submittedName>
        <fullName evidence="2">Uncharacterized protein</fullName>
    </submittedName>
</protein>
<gene>
    <name evidence="2" type="ORF">JKF63_02609</name>
</gene>
<feature type="compositionally biased region" description="Polar residues" evidence="1">
    <location>
        <begin position="703"/>
        <end position="714"/>
    </location>
</feature>
<keyword evidence="3" id="KW-1185">Reference proteome</keyword>
<feature type="region of interest" description="Disordered" evidence="1">
    <location>
        <begin position="458"/>
        <end position="483"/>
    </location>
</feature>
<feature type="region of interest" description="Disordered" evidence="1">
    <location>
        <begin position="627"/>
        <end position="658"/>
    </location>
</feature>
<evidence type="ECO:0000313" key="3">
    <source>
        <dbReference type="Proteomes" id="UP000674318"/>
    </source>
</evidence>